<dbReference type="Proteomes" id="UP000001646">
    <property type="component" value="Chromosome 1"/>
</dbReference>
<evidence type="ECO:0000259" key="1">
    <source>
        <dbReference type="Pfam" id="PF02994"/>
    </source>
</evidence>
<name>A0A803SSD1_ANOCA</name>
<dbReference type="InParanoid" id="A0A803SSD1"/>
<dbReference type="GeneTree" id="ENSGT01040000244374"/>
<keyword evidence="3" id="KW-1185">Reference proteome</keyword>
<evidence type="ECO:0000313" key="2">
    <source>
        <dbReference type="Ensembl" id="ENSACAP00000025871.1"/>
    </source>
</evidence>
<dbReference type="InterPro" id="IPR043636">
    <property type="entry name" value="L1_RRM_dom"/>
</dbReference>
<organism evidence="2 3">
    <name type="scientific">Anolis carolinensis</name>
    <name type="common">Green anole</name>
    <name type="synonym">American chameleon</name>
    <dbReference type="NCBI Taxonomy" id="28377"/>
    <lineage>
        <taxon>Eukaryota</taxon>
        <taxon>Metazoa</taxon>
        <taxon>Chordata</taxon>
        <taxon>Craniata</taxon>
        <taxon>Vertebrata</taxon>
        <taxon>Euteleostomi</taxon>
        <taxon>Lepidosauria</taxon>
        <taxon>Squamata</taxon>
        <taxon>Bifurcata</taxon>
        <taxon>Unidentata</taxon>
        <taxon>Episquamata</taxon>
        <taxon>Toxicofera</taxon>
        <taxon>Iguania</taxon>
        <taxon>Dactyloidae</taxon>
        <taxon>Anolis</taxon>
    </lineage>
</organism>
<reference evidence="2 3" key="1">
    <citation type="submission" date="2009-12" db="EMBL/GenBank/DDBJ databases">
        <title>The Genome Sequence of Anolis carolinensis (Green Anole Lizard).</title>
        <authorList>
            <consortium name="The Genome Sequencing Platform"/>
            <person name="Di Palma F."/>
            <person name="Alfoldi J."/>
            <person name="Heiman D."/>
            <person name="Young S."/>
            <person name="Grabherr M."/>
            <person name="Johnson J."/>
            <person name="Lander E.S."/>
            <person name="Lindblad-Toh K."/>
        </authorList>
    </citation>
    <scope>NUCLEOTIDE SEQUENCE [LARGE SCALE GENOMIC DNA]</scope>
    <source>
        <strain evidence="2 3">JBL SC #1</strain>
    </source>
</reference>
<dbReference type="Ensembl" id="ENSACAT00000050220.1">
    <property type="protein sequence ID" value="ENSACAP00000025871.1"/>
    <property type="gene ID" value="ENSACAG00000043394.1"/>
</dbReference>
<reference evidence="2" key="3">
    <citation type="submission" date="2025-09" db="UniProtKB">
        <authorList>
            <consortium name="Ensembl"/>
        </authorList>
    </citation>
    <scope>IDENTIFICATION</scope>
</reference>
<protein>
    <recommendedName>
        <fullName evidence="1">L1 transposable element RRM domain-containing protein</fullName>
    </recommendedName>
</protein>
<evidence type="ECO:0000313" key="3">
    <source>
        <dbReference type="Proteomes" id="UP000001646"/>
    </source>
</evidence>
<dbReference type="AlphaFoldDB" id="A0A803SSD1"/>
<accession>A0A803SSD1</accession>
<dbReference type="Pfam" id="PF02994">
    <property type="entry name" value="Transposase_22"/>
    <property type="match status" value="1"/>
</dbReference>
<feature type="domain" description="L1 transposable element RRM" evidence="1">
    <location>
        <begin position="7"/>
        <end position="45"/>
    </location>
</feature>
<sequence length="83" mass="10111">MQEKQEIRNKTPRDIIVNFTKKIFRDEMLKANNEHPIVYKGKRIVVLKEYPTETLNRRRKYLFLKKNIQGNTTKRSPKPQRRV</sequence>
<reference evidence="2" key="2">
    <citation type="submission" date="2025-08" db="UniProtKB">
        <authorList>
            <consortium name="Ensembl"/>
        </authorList>
    </citation>
    <scope>IDENTIFICATION</scope>
</reference>
<proteinExistence type="predicted"/>